<keyword evidence="1" id="KW-1133">Transmembrane helix</keyword>
<feature type="transmembrane region" description="Helical" evidence="1">
    <location>
        <begin position="80"/>
        <end position="103"/>
    </location>
</feature>
<keyword evidence="1" id="KW-0472">Membrane</keyword>
<dbReference type="OrthoDB" id="5832223at2759"/>
<dbReference type="STRING" id="53326.A0A016S1F4"/>
<dbReference type="EMBL" id="JARK01001652">
    <property type="protein sequence ID" value="EYB84463.1"/>
    <property type="molecule type" value="Genomic_DNA"/>
</dbReference>
<proteinExistence type="predicted"/>
<evidence type="ECO:0000313" key="2">
    <source>
        <dbReference type="EMBL" id="EYB84463.1"/>
    </source>
</evidence>
<evidence type="ECO:0000256" key="1">
    <source>
        <dbReference type="SAM" id="Phobius"/>
    </source>
</evidence>
<comment type="caution">
    <text evidence="2">The sequence shown here is derived from an EMBL/GenBank/DDBJ whole genome shotgun (WGS) entry which is preliminary data.</text>
</comment>
<organism evidence="2 3">
    <name type="scientific">Ancylostoma ceylanicum</name>
    <dbReference type="NCBI Taxonomy" id="53326"/>
    <lineage>
        <taxon>Eukaryota</taxon>
        <taxon>Metazoa</taxon>
        <taxon>Ecdysozoa</taxon>
        <taxon>Nematoda</taxon>
        <taxon>Chromadorea</taxon>
        <taxon>Rhabditida</taxon>
        <taxon>Rhabditina</taxon>
        <taxon>Rhabditomorpha</taxon>
        <taxon>Strongyloidea</taxon>
        <taxon>Ancylostomatidae</taxon>
        <taxon>Ancylostomatinae</taxon>
        <taxon>Ancylostoma</taxon>
    </lineage>
</organism>
<feature type="transmembrane region" description="Helical" evidence="1">
    <location>
        <begin position="181"/>
        <end position="200"/>
    </location>
</feature>
<reference evidence="3" key="1">
    <citation type="journal article" date="2015" name="Nat. Genet.">
        <title>The genome and transcriptome of the zoonotic hookworm Ancylostoma ceylanicum identify infection-specific gene families.</title>
        <authorList>
            <person name="Schwarz E.M."/>
            <person name="Hu Y."/>
            <person name="Antoshechkin I."/>
            <person name="Miller M.M."/>
            <person name="Sternberg P.W."/>
            <person name="Aroian R.V."/>
        </authorList>
    </citation>
    <scope>NUCLEOTIDE SEQUENCE</scope>
    <source>
        <strain evidence="3">HY135</strain>
    </source>
</reference>
<accession>A0A016S1F4</accession>
<gene>
    <name evidence="2" type="primary">Acey_s0316.g2297</name>
    <name evidence="2" type="ORF">Y032_0316g2297</name>
</gene>
<protein>
    <submittedName>
        <fullName evidence="2">Uncharacterized protein</fullName>
    </submittedName>
</protein>
<keyword evidence="1" id="KW-0812">Transmembrane</keyword>
<feature type="transmembrane region" description="Helical" evidence="1">
    <location>
        <begin position="32"/>
        <end position="55"/>
    </location>
</feature>
<dbReference type="AlphaFoldDB" id="A0A016S1F4"/>
<evidence type="ECO:0000313" key="3">
    <source>
        <dbReference type="Proteomes" id="UP000024635"/>
    </source>
</evidence>
<name>A0A016S1F4_9BILA</name>
<sequence>MRSLALSVAGFLVLFFHHPALFVISSFDCSVWFYIITICYSLALGFFVLEALNVYEVSHMEQRNAWGYTMEETDFELPKLALRTLLTIFALGGGVTAVTTAHFGRVATLWTCLGNFAEETTDLWLPLVLINACVALAATSFSYYGWFILRNVPQYRQKMSMYLAGRTLSEKCCIDKCYRNVVFTAFGPWLLFATWLTLAMSSDWVADSILNK</sequence>
<dbReference type="Proteomes" id="UP000024635">
    <property type="component" value="Unassembled WGS sequence"/>
</dbReference>
<feature type="transmembrane region" description="Helical" evidence="1">
    <location>
        <begin position="123"/>
        <end position="149"/>
    </location>
</feature>
<keyword evidence="3" id="KW-1185">Reference proteome</keyword>